<gene>
    <name evidence="1" type="ordered locus">Ecaj_0503</name>
</gene>
<evidence type="ECO:0000313" key="2">
    <source>
        <dbReference type="Proteomes" id="UP000000435"/>
    </source>
</evidence>
<evidence type="ECO:0000313" key="1">
    <source>
        <dbReference type="EMBL" id="AAZ68539.1"/>
    </source>
</evidence>
<organism evidence="1 2">
    <name type="scientific">Ehrlichia canis (strain Jake)</name>
    <dbReference type="NCBI Taxonomy" id="269484"/>
    <lineage>
        <taxon>Bacteria</taxon>
        <taxon>Pseudomonadati</taxon>
        <taxon>Pseudomonadota</taxon>
        <taxon>Alphaproteobacteria</taxon>
        <taxon>Rickettsiales</taxon>
        <taxon>Anaplasmataceae</taxon>
        <taxon>Ehrlichia</taxon>
    </lineage>
</organism>
<keyword evidence="2" id="KW-1185">Reference proteome</keyword>
<reference evidence="2" key="1">
    <citation type="journal article" date="2006" name="J. Bacteriol.">
        <title>The genome of the obligately intracellular bacterium Ehrlichia canis reveals themes of complex membrane structure and immune evasion strategies.</title>
        <authorList>
            <person name="Mavromatis K."/>
            <person name="Doyle C.K."/>
            <person name="Lykidis A."/>
            <person name="Ivanova N."/>
            <person name="Francino M.P."/>
            <person name="Chain P."/>
            <person name="Shin M."/>
            <person name="Malfatti S."/>
            <person name="Larimer F."/>
            <person name="Copeland A."/>
            <person name="Detter J.C."/>
            <person name="Land M."/>
            <person name="Richardson P.M."/>
            <person name="Yu X.J."/>
            <person name="Walker D.H."/>
            <person name="McBride J.W."/>
            <person name="Kyrpides N.C."/>
        </authorList>
    </citation>
    <scope>NUCLEOTIDE SEQUENCE [LARGE SCALE GENOMIC DNA]</scope>
    <source>
        <strain evidence="2">Jake</strain>
    </source>
</reference>
<protein>
    <submittedName>
        <fullName evidence="1">Uncharacterized protein</fullName>
    </submittedName>
</protein>
<sequence>MKNSKFQSALLNTIGAFSTVMALFSGVATGITIVGMLSNAKIPGTDPSIGSSLALLAATAIFSLIAIGSLLGSRALPIFLQPNTTEQTPNPELTDSNDHTPLSRTPNHQY</sequence>
<dbReference type="Proteomes" id="UP000000435">
    <property type="component" value="Chromosome"/>
</dbReference>
<proteinExistence type="predicted"/>
<name>A0ACA6AW11_EHRCJ</name>
<accession>A0ACA6AW11</accession>
<dbReference type="EMBL" id="CP000107">
    <property type="protein sequence ID" value="AAZ68539.1"/>
    <property type="molecule type" value="Genomic_DNA"/>
</dbReference>